<dbReference type="Gene3D" id="3.40.50.300">
    <property type="entry name" value="P-loop containing nucleotide triphosphate hydrolases"/>
    <property type="match status" value="1"/>
</dbReference>
<dbReference type="PROSITE" id="PS00211">
    <property type="entry name" value="ABC_TRANSPORTER_1"/>
    <property type="match status" value="1"/>
</dbReference>
<organism evidence="5 6">
    <name type="scientific">Alkalibacillus flavidus</name>
    <dbReference type="NCBI Taxonomy" id="546021"/>
    <lineage>
        <taxon>Bacteria</taxon>
        <taxon>Bacillati</taxon>
        <taxon>Bacillota</taxon>
        <taxon>Bacilli</taxon>
        <taxon>Bacillales</taxon>
        <taxon>Bacillaceae</taxon>
        <taxon>Alkalibacillus</taxon>
    </lineage>
</organism>
<dbReference type="PANTHER" id="PTHR42939:SF1">
    <property type="entry name" value="ABC TRANSPORTER ATP-BINDING PROTEIN ALBC-RELATED"/>
    <property type="match status" value="1"/>
</dbReference>
<dbReference type="GO" id="GO:0005524">
    <property type="term" value="F:ATP binding"/>
    <property type="evidence" value="ECO:0007669"/>
    <property type="project" value="UniProtKB-KW"/>
</dbReference>
<gene>
    <name evidence="5" type="ORF">ABID56_001640</name>
</gene>
<evidence type="ECO:0000313" key="6">
    <source>
        <dbReference type="Proteomes" id="UP001549167"/>
    </source>
</evidence>
<keyword evidence="1" id="KW-0813">Transport</keyword>
<sequence length="231" mass="26203">MFDLNNVHYKQKRKVVIQNVSAHVRRGDSISLFGPNGAGKSTLMQIMAGLKQPTSGTCEQNEATDRAVGYVPQQLALFDNMTVGEHITFYQKMTKQRDDAYINEMLEVLALSDQWHVKSQALSGGMARKLNLAIGLVHEPHVVLLDEAFVGVDLATKHDMLQWLKRLNDNGTTIVFITHDWHVIYHLATQMWLLDRGQLIDTFSLRDLDQKEAEWASQSDSALTKMFALRH</sequence>
<dbReference type="PANTHER" id="PTHR42939">
    <property type="entry name" value="ABC TRANSPORTER ATP-BINDING PROTEIN ALBC-RELATED"/>
    <property type="match status" value="1"/>
</dbReference>
<dbReference type="SUPFAM" id="SSF52540">
    <property type="entry name" value="P-loop containing nucleoside triphosphate hydrolases"/>
    <property type="match status" value="1"/>
</dbReference>
<comment type="caution">
    <text evidence="5">The sequence shown here is derived from an EMBL/GenBank/DDBJ whole genome shotgun (WGS) entry which is preliminary data.</text>
</comment>
<dbReference type="InterPro" id="IPR027417">
    <property type="entry name" value="P-loop_NTPase"/>
</dbReference>
<protein>
    <submittedName>
        <fullName evidence="5">ABC-2 type transport system ATP-binding protein</fullName>
    </submittedName>
</protein>
<evidence type="ECO:0000256" key="3">
    <source>
        <dbReference type="ARBA" id="ARBA00022840"/>
    </source>
</evidence>
<accession>A0ABV2KYB3</accession>
<dbReference type="PROSITE" id="PS50893">
    <property type="entry name" value="ABC_TRANSPORTER_2"/>
    <property type="match status" value="1"/>
</dbReference>
<dbReference type="InterPro" id="IPR017871">
    <property type="entry name" value="ABC_transporter-like_CS"/>
</dbReference>
<dbReference type="SMART" id="SM00382">
    <property type="entry name" value="AAA"/>
    <property type="match status" value="1"/>
</dbReference>
<dbReference type="InterPro" id="IPR003593">
    <property type="entry name" value="AAA+_ATPase"/>
</dbReference>
<reference evidence="5 6" key="1">
    <citation type="submission" date="2024-06" db="EMBL/GenBank/DDBJ databases">
        <title>Genomic Encyclopedia of Type Strains, Phase IV (KMG-IV): sequencing the most valuable type-strain genomes for metagenomic binning, comparative biology and taxonomic classification.</title>
        <authorList>
            <person name="Goeker M."/>
        </authorList>
    </citation>
    <scope>NUCLEOTIDE SEQUENCE [LARGE SCALE GENOMIC DNA]</scope>
    <source>
        <strain evidence="5 6">DSM 23520</strain>
    </source>
</reference>
<evidence type="ECO:0000313" key="5">
    <source>
        <dbReference type="EMBL" id="MET3683545.1"/>
    </source>
</evidence>
<keyword evidence="2" id="KW-0547">Nucleotide-binding</keyword>
<evidence type="ECO:0000256" key="2">
    <source>
        <dbReference type="ARBA" id="ARBA00022741"/>
    </source>
</evidence>
<dbReference type="InterPro" id="IPR003439">
    <property type="entry name" value="ABC_transporter-like_ATP-bd"/>
</dbReference>
<keyword evidence="6" id="KW-1185">Reference proteome</keyword>
<dbReference type="InterPro" id="IPR051782">
    <property type="entry name" value="ABC_Transporter_VariousFunc"/>
</dbReference>
<evidence type="ECO:0000259" key="4">
    <source>
        <dbReference type="PROSITE" id="PS50893"/>
    </source>
</evidence>
<name>A0ABV2KYB3_9BACI</name>
<dbReference type="Proteomes" id="UP001549167">
    <property type="component" value="Unassembled WGS sequence"/>
</dbReference>
<dbReference type="RefSeq" id="WP_354220109.1">
    <property type="nucleotide sequence ID" value="NZ_JBEPMX010000007.1"/>
</dbReference>
<feature type="domain" description="ABC transporter" evidence="4">
    <location>
        <begin position="2"/>
        <end position="221"/>
    </location>
</feature>
<proteinExistence type="predicted"/>
<keyword evidence="3 5" id="KW-0067">ATP-binding</keyword>
<dbReference type="Pfam" id="PF00005">
    <property type="entry name" value="ABC_tran"/>
    <property type="match status" value="1"/>
</dbReference>
<evidence type="ECO:0000256" key="1">
    <source>
        <dbReference type="ARBA" id="ARBA00022448"/>
    </source>
</evidence>
<dbReference type="EMBL" id="JBEPMX010000007">
    <property type="protein sequence ID" value="MET3683545.1"/>
    <property type="molecule type" value="Genomic_DNA"/>
</dbReference>